<organism evidence="2 3">
    <name type="scientific">Emergencia timonensis</name>
    <dbReference type="NCBI Taxonomy" id="1776384"/>
    <lineage>
        <taxon>Bacteria</taxon>
        <taxon>Bacillati</taxon>
        <taxon>Bacillota</taxon>
        <taxon>Clostridia</taxon>
        <taxon>Peptostreptococcales</taxon>
        <taxon>Anaerovoracaceae</taxon>
        <taxon>Emergencia</taxon>
    </lineage>
</organism>
<keyword evidence="1" id="KW-1133">Transmembrane helix</keyword>
<sequence>MFCKFCGSEVPNDSTVCSNCGKQLDIKELQNEIPDIPPSVVVVKKKSSKIWIPIVAGVILLGIVIAIVFSGSDNAEMVKTGTFNQYPEKTVEEAFEDFFADPAWVAYEENGKEYVKFTGRCTYDGEEVNAKMIFLIDGDEFSVDKCKIGDVEATTAEEMEYLLDVIYTN</sequence>
<dbReference type="OrthoDB" id="2641611at2"/>
<dbReference type="AlphaFoldDB" id="A0A415DZB3"/>
<evidence type="ECO:0000256" key="1">
    <source>
        <dbReference type="SAM" id="Phobius"/>
    </source>
</evidence>
<proteinExistence type="predicted"/>
<gene>
    <name evidence="2" type="ORF">DW099_15135</name>
</gene>
<reference evidence="2 3" key="1">
    <citation type="submission" date="2018-08" db="EMBL/GenBank/DDBJ databases">
        <title>A genome reference for cultivated species of the human gut microbiota.</title>
        <authorList>
            <person name="Zou Y."/>
            <person name="Xue W."/>
            <person name="Luo G."/>
        </authorList>
    </citation>
    <scope>NUCLEOTIDE SEQUENCE [LARGE SCALE GENOMIC DNA]</scope>
    <source>
        <strain evidence="2 3">AM07-24</strain>
    </source>
</reference>
<evidence type="ECO:0000313" key="3">
    <source>
        <dbReference type="Proteomes" id="UP000284841"/>
    </source>
</evidence>
<keyword evidence="1" id="KW-0812">Transmembrane</keyword>
<dbReference type="Proteomes" id="UP000284841">
    <property type="component" value="Unassembled WGS sequence"/>
</dbReference>
<comment type="caution">
    <text evidence="2">The sequence shown here is derived from an EMBL/GenBank/DDBJ whole genome shotgun (WGS) entry which is preliminary data.</text>
</comment>
<evidence type="ECO:0000313" key="2">
    <source>
        <dbReference type="EMBL" id="RHJ86166.1"/>
    </source>
</evidence>
<name>A0A415DZB3_9FIRM</name>
<keyword evidence="1" id="KW-0472">Membrane</keyword>
<dbReference type="RefSeq" id="WP_118336241.1">
    <property type="nucleotide sequence ID" value="NZ_AP025567.1"/>
</dbReference>
<protein>
    <submittedName>
        <fullName evidence="2">Zinc ribbon domain-containing protein</fullName>
    </submittedName>
</protein>
<dbReference type="EMBL" id="QRMS01000004">
    <property type="protein sequence ID" value="RHJ86166.1"/>
    <property type="molecule type" value="Genomic_DNA"/>
</dbReference>
<feature type="transmembrane region" description="Helical" evidence="1">
    <location>
        <begin position="50"/>
        <end position="69"/>
    </location>
</feature>
<keyword evidence="3" id="KW-1185">Reference proteome</keyword>
<accession>A0A415DZB3</accession>